<dbReference type="EMBL" id="CACRST010000010">
    <property type="protein sequence ID" value="VYS91311.1"/>
    <property type="molecule type" value="Genomic_DNA"/>
</dbReference>
<feature type="region of interest" description="Disordered" evidence="1">
    <location>
        <begin position="44"/>
        <end position="68"/>
    </location>
</feature>
<evidence type="ECO:0000313" key="3">
    <source>
        <dbReference type="EMBL" id="VYS91311.1"/>
    </source>
</evidence>
<sequence>MKASKKLKYILILILIVMLSLAGPWGFGKMEQYFLDQIQKESQQENDYGKNEEMDKQVRNDIEVMEKD</sequence>
<accession>A0A6N2SGF6</accession>
<evidence type="ECO:0000256" key="1">
    <source>
        <dbReference type="SAM" id="MobiDB-lite"/>
    </source>
</evidence>
<keyword evidence="2" id="KW-0472">Membrane</keyword>
<evidence type="ECO:0000256" key="2">
    <source>
        <dbReference type="SAM" id="Phobius"/>
    </source>
</evidence>
<name>A0A6N2SGF6_9FIRM</name>
<protein>
    <submittedName>
        <fullName evidence="3">Uncharacterized protein</fullName>
    </submittedName>
</protein>
<keyword evidence="2" id="KW-1133">Transmembrane helix</keyword>
<keyword evidence="2" id="KW-0812">Transmembrane</keyword>
<dbReference type="RefSeq" id="WP_156353433.1">
    <property type="nucleotide sequence ID" value="NZ_CACRST010000010.1"/>
</dbReference>
<organism evidence="3">
    <name type="scientific">Blautia glucerasea</name>
    <dbReference type="NCBI Taxonomy" id="536633"/>
    <lineage>
        <taxon>Bacteria</taxon>
        <taxon>Bacillati</taxon>
        <taxon>Bacillota</taxon>
        <taxon>Clostridia</taxon>
        <taxon>Lachnospirales</taxon>
        <taxon>Lachnospiraceae</taxon>
        <taxon>Blautia</taxon>
    </lineage>
</organism>
<proteinExistence type="predicted"/>
<gene>
    <name evidence="3" type="ORF">BGLFYP119_01083</name>
</gene>
<feature type="transmembrane region" description="Helical" evidence="2">
    <location>
        <begin position="7"/>
        <end position="27"/>
    </location>
</feature>
<dbReference type="AlphaFoldDB" id="A0A6N2SGF6"/>
<reference evidence="3" key="1">
    <citation type="submission" date="2019-11" db="EMBL/GenBank/DDBJ databases">
        <authorList>
            <person name="Feng L."/>
        </authorList>
    </citation>
    <scope>NUCLEOTIDE SEQUENCE</scope>
    <source>
        <strain evidence="3">BgluceraseaLFYP119</strain>
    </source>
</reference>